<reference evidence="2 3" key="1">
    <citation type="submission" date="2014-03" db="EMBL/GenBank/DDBJ databases">
        <title>Draft genome of the hookworm Oesophagostomum dentatum.</title>
        <authorList>
            <person name="Mitreva M."/>
        </authorList>
    </citation>
    <scope>NUCLEOTIDE SEQUENCE [LARGE SCALE GENOMIC DNA]</scope>
    <source>
        <strain evidence="2 3">OD-Hann</strain>
    </source>
</reference>
<gene>
    <name evidence="2" type="ORF">OESDEN_03453</name>
</gene>
<evidence type="ECO:0000313" key="2">
    <source>
        <dbReference type="EMBL" id="KHJ96581.1"/>
    </source>
</evidence>
<dbReference type="EMBL" id="KN549631">
    <property type="protein sequence ID" value="KHJ96581.1"/>
    <property type="molecule type" value="Genomic_DNA"/>
</dbReference>
<accession>A0A0B1TKH2</accession>
<name>A0A0B1TKH2_OESDE</name>
<dbReference type="Proteomes" id="UP000053660">
    <property type="component" value="Unassembled WGS sequence"/>
</dbReference>
<keyword evidence="3" id="KW-1185">Reference proteome</keyword>
<proteinExistence type="predicted"/>
<feature type="coiled-coil region" evidence="1">
    <location>
        <begin position="65"/>
        <end position="102"/>
    </location>
</feature>
<evidence type="ECO:0000256" key="1">
    <source>
        <dbReference type="SAM" id="Coils"/>
    </source>
</evidence>
<organism evidence="2 3">
    <name type="scientific">Oesophagostomum dentatum</name>
    <name type="common">Nodular worm</name>
    <dbReference type="NCBI Taxonomy" id="61180"/>
    <lineage>
        <taxon>Eukaryota</taxon>
        <taxon>Metazoa</taxon>
        <taxon>Ecdysozoa</taxon>
        <taxon>Nematoda</taxon>
        <taxon>Chromadorea</taxon>
        <taxon>Rhabditida</taxon>
        <taxon>Rhabditina</taxon>
        <taxon>Rhabditomorpha</taxon>
        <taxon>Strongyloidea</taxon>
        <taxon>Strongylidae</taxon>
        <taxon>Oesophagostomum</taxon>
    </lineage>
</organism>
<dbReference type="AlphaFoldDB" id="A0A0B1TKH2"/>
<feature type="non-terminal residue" evidence="2">
    <location>
        <position position="1"/>
    </location>
</feature>
<dbReference type="OrthoDB" id="114660at2759"/>
<evidence type="ECO:0000313" key="3">
    <source>
        <dbReference type="Proteomes" id="UP000053660"/>
    </source>
</evidence>
<sequence length="160" mass="18378">DIVVPERAPHTTAEVSQTVTDEGFVRHVDQDFPPTQIVTTQRTETGDVFLEEGGKAERDTTTITTETLEQEAAEQRRRLEQLEKMEREVEERLQQIPEVKKQVTQTTSSEGWVQHVEDTVPRPKIVQTTTRTEKKETIQGGILQVSLFYECRVAYRFGSF</sequence>
<keyword evidence="1" id="KW-0175">Coiled coil</keyword>
<protein>
    <submittedName>
        <fullName evidence="2">Uncharacterized protein</fullName>
    </submittedName>
</protein>